<dbReference type="NCBIfam" id="TIGR01730">
    <property type="entry name" value="RND_mfp"/>
    <property type="match status" value="1"/>
</dbReference>
<organism evidence="7 8">
    <name type="scientific">Methylobacterium variabile</name>
    <dbReference type="NCBI Taxonomy" id="298794"/>
    <lineage>
        <taxon>Bacteria</taxon>
        <taxon>Pseudomonadati</taxon>
        <taxon>Pseudomonadota</taxon>
        <taxon>Alphaproteobacteria</taxon>
        <taxon>Hyphomicrobiales</taxon>
        <taxon>Methylobacteriaceae</taxon>
        <taxon>Methylobacterium</taxon>
    </lineage>
</organism>
<accession>A0A0J6VDL4</accession>
<evidence type="ECO:0000256" key="3">
    <source>
        <dbReference type="SAM" id="SignalP"/>
    </source>
</evidence>
<dbReference type="PANTHER" id="PTHR30097:SF15">
    <property type="entry name" value="CATION EFFLUX SYSTEM PROTEIN CUSB"/>
    <property type="match status" value="1"/>
</dbReference>
<dbReference type="Gene3D" id="2.40.50.100">
    <property type="match status" value="1"/>
</dbReference>
<feature type="chain" id="PRO_5005282745" evidence="3">
    <location>
        <begin position="25"/>
        <end position="407"/>
    </location>
</feature>
<dbReference type="Gene3D" id="2.40.420.20">
    <property type="match status" value="1"/>
</dbReference>
<feature type="signal peptide" evidence="3">
    <location>
        <begin position="1"/>
        <end position="24"/>
    </location>
</feature>
<evidence type="ECO:0000256" key="2">
    <source>
        <dbReference type="ARBA" id="ARBA00022448"/>
    </source>
</evidence>
<dbReference type="GO" id="GO:0046914">
    <property type="term" value="F:transition metal ion binding"/>
    <property type="evidence" value="ECO:0007669"/>
    <property type="project" value="TreeGrafter"/>
</dbReference>
<comment type="caution">
    <text evidence="7">The sequence shown here is derived from an EMBL/GenBank/DDBJ whole genome shotgun (WGS) entry which is preliminary data.</text>
</comment>
<evidence type="ECO:0000313" key="8">
    <source>
        <dbReference type="Proteomes" id="UP000035955"/>
    </source>
</evidence>
<dbReference type="GO" id="GO:0060003">
    <property type="term" value="P:copper ion export"/>
    <property type="evidence" value="ECO:0007669"/>
    <property type="project" value="TreeGrafter"/>
</dbReference>
<keyword evidence="8" id="KW-1185">Reference proteome</keyword>
<dbReference type="Gene3D" id="2.40.30.170">
    <property type="match status" value="1"/>
</dbReference>
<dbReference type="InterPro" id="IPR006143">
    <property type="entry name" value="RND_pump_MFP"/>
</dbReference>
<dbReference type="GO" id="GO:0022857">
    <property type="term" value="F:transmembrane transporter activity"/>
    <property type="evidence" value="ECO:0007669"/>
    <property type="project" value="InterPro"/>
</dbReference>
<dbReference type="InterPro" id="IPR058649">
    <property type="entry name" value="CzcB_C"/>
</dbReference>
<dbReference type="FunFam" id="2.40.30.170:FF:000010">
    <property type="entry name" value="Efflux RND transporter periplasmic adaptor subunit"/>
    <property type="match status" value="1"/>
</dbReference>
<feature type="domain" description="CusB-like beta-barrel" evidence="4">
    <location>
        <begin position="257"/>
        <end position="333"/>
    </location>
</feature>
<dbReference type="OrthoDB" id="9806939at2"/>
<dbReference type="SUPFAM" id="SSF111369">
    <property type="entry name" value="HlyD-like secretion proteins"/>
    <property type="match status" value="1"/>
</dbReference>
<evidence type="ECO:0000259" key="6">
    <source>
        <dbReference type="Pfam" id="PF25975"/>
    </source>
</evidence>
<dbReference type="PATRIC" id="fig|298794.3.peg.7623"/>
<keyword evidence="2" id="KW-0813">Transport</keyword>
<sequence length="407" mass="44654">MPRTLRLRSQVVILAVAAAGAAFAYPYLRPGHRQEPIVAFADVPVRQAGKAFTLSPSQLATVSSEAVVKRQFFEEIATEGKIGVDEYQATPVFSPYPGRVIAILARAGEQVKRGQPLFSVQANEMVQAQNDYLAALNVLNKSRSQLAFAQAAEKRQRDLFETRTTTLRELQVAQNDLTSATNDNRTAEVGLEAVRNRLRILGLRDEDMAALQRGSAINPNTPINAPLDGTIIQRKIGPGQYVGTGGEPSYIIGDLSKVWLVAQLREADAAKVEIGERVMFRVPAHPDRNFEGRVNYIGTSVDPATRRITVRAEIDNRQGLLKPEMYASVRIINERESLSHAVPRAAVILEGNKASVWVLKPDNSVENRPVRPGVVDGATVEILDGLKEGERVISRGSLFIDRMSTQS</sequence>
<dbReference type="PANTHER" id="PTHR30097">
    <property type="entry name" value="CATION EFFLUX SYSTEM PROTEIN CUSB"/>
    <property type="match status" value="1"/>
</dbReference>
<keyword evidence="3" id="KW-0732">Signal</keyword>
<protein>
    <submittedName>
        <fullName evidence="7">Hemolysin secretion protein D</fullName>
    </submittedName>
</protein>
<dbReference type="GO" id="GO:0030288">
    <property type="term" value="C:outer membrane-bounded periplasmic space"/>
    <property type="evidence" value="ECO:0007669"/>
    <property type="project" value="TreeGrafter"/>
</dbReference>
<dbReference type="EMBL" id="LABY01000089">
    <property type="protein sequence ID" value="KMO37156.1"/>
    <property type="molecule type" value="Genomic_DNA"/>
</dbReference>
<reference evidence="7 8" key="1">
    <citation type="submission" date="2015-03" db="EMBL/GenBank/DDBJ databases">
        <title>Genome sequencing of Methylobacterium variabile DSM 16961.</title>
        <authorList>
            <person name="Chaudhry V."/>
            <person name="Patil P.B."/>
        </authorList>
    </citation>
    <scope>NUCLEOTIDE SEQUENCE [LARGE SCALE GENOMIC DNA]</scope>
    <source>
        <strain evidence="7 8">DSM 16961</strain>
    </source>
</reference>
<dbReference type="RefSeq" id="WP_048444848.1">
    <property type="nucleotide sequence ID" value="NZ_LABY01000089.1"/>
</dbReference>
<dbReference type="Pfam" id="PF25975">
    <property type="entry name" value="CzcB_C"/>
    <property type="match status" value="1"/>
</dbReference>
<evidence type="ECO:0000259" key="4">
    <source>
        <dbReference type="Pfam" id="PF25954"/>
    </source>
</evidence>
<dbReference type="InterPro" id="IPR051909">
    <property type="entry name" value="MFP_Cation_Efflux"/>
</dbReference>
<dbReference type="Pfam" id="PF25954">
    <property type="entry name" value="Beta-barrel_RND_2"/>
    <property type="match status" value="1"/>
</dbReference>
<evidence type="ECO:0000313" key="7">
    <source>
        <dbReference type="EMBL" id="KMO37156.1"/>
    </source>
</evidence>
<dbReference type="InterPro" id="IPR058792">
    <property type="entry name" value="Beta-barrel_RND_2"/>
</dbReference>
<name>A0A0J6VDL4_9HYPH</name>
<evidence type="ECO:0000256" key="1">
    <source>
        <dbReference type="ARBA" id="ARBA00009477"/>
    </source>
</evidence>
<dbReference type="GO" id="GO:0016020">
    <property type="term" value="C:membrane"/>
    <property type="evidence" value="ECO:0007669"/>
    <property type="project" value="InterPro"/>
</dbReference>
<dbReference type="Pfam" id="PF25973">
    <property type="entry name" value="BSH_CzcB"/>
    <property type="match status" value="1"/>
</dbReference>
<feature type="domain" description="CzcB-like C-terminal circularly permuted SH3-like" evidence="6">
    <location>
        <begin position="341"/>
        <end position="397"/>
    </location>
</feature>
<evidence type="ECO:0000259" key="5">
    <source>
        <dbReference type="Pfam" id="PF25973"/>
    </source>
</evidence>
<dbReference type="GO" id="GO:0015679">
    <property type="term" value="P:plasma membrane copper ion transport"/>
    <property type="evidence" value="ECO:0007669"/>
    <property type="project" value="TreeGrafter"/>
</dbReference>
<dbReference type="Proteomes" id="UP000035955">
    <property type="component" value="Unassembled WGS sequence"/>
</dbReference>
<proteinExistence type="inferred from homology"/>
<comment type="similarity">
    <text evidence="1">Belongs to the membrane fusion protein (MFP) (TC 8.A.1) family.</text>
</comment>
<dbReference type="AlphaFoldDB" id="A0A0J6VDL4"/>
<gene>
    <name evidence="7" type="ORF">VQ02_14195</name>
</gene>
<dbReference type="InterPro" id="IPR058647">
    <property type="entry name" value="BSH_CzcB-like"/>
</dbReference>
<feature type="domain" description="CzcB-like barrel-sandwich hybrid" evidence="5">
    <location>
        <begin position="92"/>
        <end position="244"/>
    </location>
</feature>